<comment type="cofactor">
    <cofactor evidence="1">
        <name>pyridoxal 5'-phosphate</name>
        <dbReference type="ChEBI" id="CHEBI:597326"/>
    </cofactor>
</comment>
<dbReference type="AlphaFoldDB" id="A0A1G7DCH4"/>
<dbReference type="OrthoDB" id="9801834at2"/>
<dbReference type="Proteomes" id="UP000198994">
    <property type="component" value="Unassembled WGS sequence"/>
</dbReference>
<dbReference type="EMBL" id="FNAV01000004">
    <property type="protein sequence ID" value="SDE49358.1"/>
    <property type="molecule type" value="Genomic_DNA"/>
</dbReference>
<dbReference type="PIRSF" id="PIRSF000521">
    <property type="entry name" value="Transaminase_4ab_Lys_Orn"/>
    <property type="match status" value="1"/>
</dbReference>
<dbReference type="InterPro" id="IPR015424">
    <property type="entry name" value="PyrdxlP-dep_Trfase"/>
</dbReference>
<dbReference type="CDD" id="cd00610">
    <property type="entry name" value="OAT_like"/>
    <property type="match status" value="1"/>
</dbReference>
<dbReference type="Pfam" id="PF00202">
    <property type="entry name" value="Aminotran_3"/>
    <property type="match status" value="1"/>
</dbReference>
<evidence type="ECO:0000256" key="4">
    <source>
        <dbReference type="RuleBase" id="RU003560"/>
    </source>
</evidence>
<dbReference type="PROSITE" id="PS00600">
    <property type="entry name" value="AA_TRANSFER_CLASS_3"/>
    <property type="match status" value="1"/>
</dbReference>
<gene>
    <name evidence="5" type="ORF">SAMN04488105_104142</name>
</gene>
<proteinExistence type="inferred from homology"/>
<protein>
    <submittedName>
        <fullName evidence="5">4-aminobutyrate aminotransferase</fullName>
    </submittedName>
</protein>
<keyword evidence="5" id="KW-0808">Transferase</keyword>
<dbReference type="GO" id="GO:0008483">
    <property type="term" value="F:transaminase activity"/>
    <property type="evidence" value="ECO:0007669"/>
    <property type="project" value="UniProtKB-KW"/>
</dbReference>
<dbReference type="PANTHER" id="PTHR45688">
    <property type="match status" value="1"/>
</dbReference>
<accession>A0A1G7DCH4</accession>
<dbReference type="RefSeq" id="WP_089957250.1">
    <property type="nucleotide sequence ID" value="NZ_FNAV01000004.1"/>
</dbReference>
<evidence type="ECO:0000313" key="6">
    <source>
        <dbReference type="Proteomes" id="UP000198994"/>
    </source>
</evidence>
<reference evidence="6" key="1">
    <citation type="submission" date="2016-10" db="EMBL/GenBank/DDBJ databases">
        <authorList>
            <person name="Varghese N."/>
            <person name="Submissions S."/>
        </authorList>
    </citation>
    <scope>NUCLEOTIDE SEQUENCE [LARGE SCALE GENOMIC DNA]</scope>
    <source>
        <strain evidence="6">DSM 10146</strain>
    </source>
</reference>
<dbReference type="GO" id="GO:0030170">
    <property type="term" value="F:pyridoxal phosphate binding"/>
    <property type="evidence" value="ECO:0007669"/>
    <property type="project" value="InterPro"/>
</dbReference>
<dbReference type="InterPro" id="IPR005814">
    <property type="entry name" value="Aminotrans_3"/>
</dbReference>
<dbReference type="InterPro" id="IPR049704">
    <property type="entry name" value="Aminotrans_3_PPA_site"/>
</dbReference>
<name>A0A1G7DCH4_9RHOB</name>
<evidence type="ECO:0000256" key="2">
    <source>
        <dbReference type="ARBA" id="ARBA00008954"/>
    </source>
</evidence>
<keyword evidence="5" id="KW-0032">Aminotransferase</keyword>
<dbReference type="STRING" id="282683.SAMN04488105_104142"/>
<sequence length="438" mass="45409">MSKVRQILDMNAFDATQGGTGAVARRLANLGAASVLFYREPIEMVSAKGAWMVARDGTRYLDFYNNVPSVGHSHPAVVEAVSRQIAVLNTNTRYIVEVVDAYLEALKDKLPAALSNVVMTCSGSEANDLALRVARAASGAQGIIVTETAYHGNTALVTEASPSALRRGTLPPHVVTVPAPSRAAFGEDIAGGFRAAVEAAMAELQGRGLGTAAFLADSIFSSDGIFADPAGFLRPAVEAVQAAGGLYIADEVQPGFGRTGDAFWGFARHGIAPDIVTMGKPMGNGFPMAGMAARPDHLAAFCEDVGYFNTFGGNPVAAAAGLAVLQVIAEEGLQENARTVGAHLRAGLEAVAADAPQVAAVRGAGLFTGVDLCSPDTPDIPDAAVTVRIIDAMRDAGVLIGAAGRYGATLKVRPPLCLNRDEADRFINAFANATRTTL</sequence>
<keyword evidence="3 4" id="KW-0663">Pyridoxal phosphate</keyword>
<dbReference type="InterPro" id="IPR015421">
    <property type="entry name" value="PyrdxlP-dep_Trfase_major"/>
</dbReference>
<evidence type="ECO:0000256" key="1">
    <source>
        <dbReference type="ARBA" id="ARBA00001933"/>
    </source>
</evidence>
<comment type="similarity">
    <text evidence="2 4">Belongs to the class-III pyridoxal-phosphate-dependent aminotransferase family.</text>
</comment>
<dbReference type="Gene3D" id="3.90.1150.10">
    <property type="entry name" value="Aspartate Aminotransferase, domain 1"/>
    <property type="match status" value="1"/>
</dbReference>
<keyword evidence="6" id="KW-1185">Reference proteome</keyword>
<organism evidence="5 6">
    <name type="scientific">Salipiger thiooxidans</name>
    <dbReference type="NCBI Taxonomy" id="282683"/>
    <lineage>
        <taxon>Bacteria</taxon>
        <taxon>Pseudomonadati</taxon>
        <taxon>Pseudomonadota</taxon>
        <taxon>Alphaproteobacteria</taxon>
        <taxon>Rhodobacterales</taxon>
        <taxon>Roseobacteraceae</taxon>
        <taxon>Salipiger</taxon>
    </lineage>
</organism>
<evidence type="ECO:0000313" key="5">
    <source>
        <dbReference type="EMBL" id="SDE49358.1"/>
    </source>
</evidence>
<dbReference type="SUPFAM" id="SSF53383">
    <property type="entry name" value="PLP-dependent transferases"/>
    <property type="match status" value="1"/>
</dbReference>
<dbReference type="Gene3D" id="3.40.640.10">
    <property type="entry name" value="Type I PLP-dependent aspartate aminotransferase-like (Major domain)"/>
    <property type="match status" value="1"/>
</dbReference>
<evidence type="ECO:0000256" key="3">
    <source>
        <dbReference type="ARBA" id="ARBA00022898"/>
    </source>
</evidence>
<dbReference type="PANTHER" id="PTHR45688:SF13">
    <property type="entry name" value="ALANINE--GLYOXYLATE AMINOTRANSFERASE 2-LIKE"/>
    <property type="match status" value="1"/>
</dbReference>
<dbReference type="InterPro" id="IPR015422">
    <property type="entry name" value="PyrdxlP-dep_Trfase_small"/>
</dbReference>